<reference evidence="1 2" key="1">
    <citation type="submission" date="2021-06" db="EMBL/GenBank/DDBJ databases">
        <authorList>
            <person name="Kallberg Y."/>
            <person name="Tangrot J."/>
            <person name="Rosling A."/>
        </authorList>
    </citation>
    <scope>NUCLEOTIDE SEQUENCE [LARGE SCALE GENOMIC DNA]</scope>
    <source>
        <strain evidence="1 2">120-4 pot B 10/14</strain>
    </source>
</reference>
<keyword evidence="2" id="KW-1185">Reference proteome</keyword>
<organism evidence="1 2">
    <name type="scientific">Gigaspora margarita</name>
    <dbReference type="NCBI Taxonomy" id="4874"/>
    <lineage>
        <taxon>Eukaryota</taxon>
        <taxon>Fungi</taxon>
        <taxon>Fungi incertae sedis</taxon>
        <taxon>Mucoromycota</taxon>
        <taxon>Glomeromycotina</taxon>
        <taxon>Glomeromycetes</taxon>
        <taxon>Diversisporales</taxon>
        <taxon>Gigasporaceae</taxon>
        <taxon>Gigaspora</taxon>
    </lineage>
</organism>
<accession>A0ABN7UU44</accession>
<dbReference type="EMBL" id="CAJVQB010005612">
    <property type="protein sequence ID" value="CAG8665899.1"/>
    <property type="molecule type" value="Genomic_DNA"/>
</dbReference>
<comment type="caution">
    <text evidence="1">The sequence shown here is derived from an EMBL/GenBank/DDBJ whole genome shotgun (WGS) entry which is preliminary data.</text>
</comment>
<sequence length="159" mass="18791">MEIEKKEDLPTEQEALQAAIKKHTAALKAEPMQIETTSSWRTYYSHHLKQQIIHFCQTIKPQLPFVAKYNLEPCQNFQCTYNGFIFDNIPKYNWSYVKFLSTKFGAKEKEKKEESVVFIDWCYDTDDWPVEETLPASEEWSELVTESETATWNLPDMYT</sequence>
<name>A0ABN7UU44_GIGMA</name>
<evidence type="ECO:0000313" key="2">
    <source>
        <dbReference type="Proteomes" id="UP000789901"/>
    </source>
</evidence>
<gene>
    <name evidence="1" type="ORF">GMARGA_LOCUS10144</name>
</gene>
<evidence type="ECO:0000313" key="1">
    <source>
        <dbReference type="EMBL" id="CAG8665899.1"/>
    </source>
</evidence>
<protein>
    <submittedName>
        <fullName evidence="1">20533_t:CDS:1</fullName>
    </submittedName>
</protein>
<proteinExistence type="predicted"/>
<dbReference type="Proteomes" id="UP000789901">
    <property type="component" value="Unassembled WGS sequence"/>
</dbReference>